<dbReference type="Pfam" id="PF03588">
    <property type="entry name" value="Leu_Phe_trans"/>
    <property type="match status" value="1"/>
</dbReference>
<comment type="catalytic activity">
    <reaction evidence="4">
        <text>N-terminal L-arginyl-[protein] + L-leucyl-tRNA(Leu) = N-terminal L-leucyl-L-arginyl-[protein] + tRNA(Leu) + H(+)</text>
        <dbReference type="Rhea" id="RHEA:50416"/>
        <dbReference type="Rhea" id="RHEA-COMP:9613"/>
        <dbReference type="Rhea" id="RHEA-COMP:9622"/>
        <dbReference type="Rhea" id="RHEA-COMP:12672"/>
        <dbReference type="Rhea" id="RHEA-COMP:12673"/>
        <dbReference type="ChEBI" id="CHEBI:15378"/>
        <dbReference type="ChEBI" id="CHEBI:64719"/>
        <dbReference type="ChEBI" id="CHEBI:78442"/>
        <dbReference type="ChEBI" id="CHEBI:78494"/>
        <dbReference type="ChEBI" id="CHEBI:133044"/>
        <dbReference type="EC" id="2.3.2.6"/>
    </reaction>
</comment>
<protein>
    <recommendedName>
        <fullName evidence="4">Leucyl/phenylalanyl-tRNA--protein transferase</fullName>
        <ecNumber evidence="4">2.3.2.6</ecNumber>
    </recommendedName>
    <alternativeName>
        <fullName evidence="4">L/F-transferase</fullName>
    </alternativeName>
    <alternativeName>
        <fullName evidence="4">Leucyltransferase</fullName>
    </alternativeName>
    <alternativeName>
        <fullName evidence="4">Phenyalanyltransferase</fullName>
    </alternativeName>
</protein>
<dbReference type="PANTHER" id="PTHR30098:SF2">
    <property type="entry name" value="LEUCYL_PHENYLALANYL-TRNA--PROTEIN TRANSFERASE"/>
    <property type="match status" value="1"/>
</dbReference>
<evidence type="ECO:0000256" key="2">
    <source>
        <dbReference type="ARBA" id="ARBA00022679"/>
    </source>
</evidence>
<dbReference type="EMBL" id="JBHUDD010000098">
    <property type="protein sequence ID" value="MFD1510422.1"/>
    <property type="molecule type" value="Genomic_DNA"/>
</dbReference>
<dbReference type="EC" id="2.3.2.6" evidence="4"/>
<accession>A0ABW4EJ35</accession>
<comment type="catalytic activity">
    <reaction evidence="4">
        <text>L-phenylalanyl-tRNA(Phe) + an N-terminal L-alpha-aminoacyl-[protein] = an N-terminal L-phenylalanyl-L-alpha-aminoacyl-[protein] + tRNA(Phe)</text>
        <dbReference type="Rhea" id="RHEA:43632"/>
        <dbReference type="Rhea" id="RHEA-COMP:9668"/>
        <dbReference type="Rhea" id="RHEA-COMP:9699"/>
        <dbReference type="Rhea" id="RHEA-COMP:10636"/>
        <dbReference type="Rhea" id="RHEA-COMP:10637"/>
        <dbReference type="ChEBI" id="CHEBI:78442"/>
        <dbReference type="ChEBI" id="CHEBI:78531"/>
        <dbReference type="ChEBI" id="CHEBI:78597"/>
        <dbReference type="ChEBI" id="CHEBI:83561"/>
        <dbReference type="EC" id="2.3.2.6"/>
    </reaction>
</comment>
<proteinExistence type="inferred from homology"/>
<dbReference type="NCBIfam" id="TIGR00667">
    <property type="entry name" value="aat"/>
    <property type="match status" value="1"/>
</dbReference>
<evidence type="ECO:0000256" key="3">
    <source>
        <dbReference type="ARBA" id="ARBA00023315"/>
    </source>
</evidence>
<evidence type="ECO:0000313" key="5">
    <source>
        <dbReference type="EMBL" id="MFD1510422.1"/>
    </source>
</evidence>
<comment type="function">
    <text evidence="4">Functions in the N-end rule pathway of protein degradation where it conjugates Leu, Phe and, less efficiently, Met from aminoacyl-tRNAs to the N-termini of proteins containing an N-terminal arginine or lysine.</text>
</comment>
<dbReference type="RefSeq" id="WP_379916585.1">
    <property type="nucleotide sequence ID" value="NZ_JBHUDD010000098.1"/>
</dbReference>
<gene>
    <name evidence="4 5" type="primary">aat</name>
    <name evidence="5" type="ORF">ACFTOW_13540</name>
</gene>
<comment type="caution">
    <text evidence="5">The sequence shown here is derived from an EMBL/GenBank/DDBJ whole genome shotgun (WGS) entry which is preliminary data.</text>
</comment>
<comment type="subcellular location">
    <subcellularLocation>
        <location evidence="4">Cytoplasm</location>
    </subcellularLocation>
</comment>
<dbReference type="InterPro" id="IPR016181">
    <property type="entry name" value="Acyl_CoA_acyltransferase"/>
</dbReference>
<evidence type="ECO:0000256" key="1">
    <source>
        <dbReference type="ARBA" id="ARBA00022490"/>
    </source>
</evidence>
<reference evidence="6" key="1">
    <citation type="journal article" date="2019" name="Int. J. Syst. Evol. Microbiol.">
        <title>The Global Catalogue of Microorganisms (GCM) 10K type strain sequencing project: providing services to taxonomists for standard genome sequencing and annotation.</title>
        <authorList>
            <consortium name="The Broad Institute Genomics Platform"/>
            <consortium name="The Broad Institute Genome Sequencing Center for Infectious Disease"/>
            <person name="Wu L."/>
            <person name="Ma J."/>
        </authorList>
    </citation>
    <scope>NUCLEOTIDE SEQUENCE [LARGE SCALE GENOMIC DNA]</scope>
    <source>
        <strain evidence="6">CGMCC 1.12477</strain>
    </source>
</reference>
<keyword evidence="2 4" id="KW-0808">Transferase</keyword>
<comment type="similarity">
    <text evidence="4">Belongs to the L/F-transferase family.</text>
</comment>
<evidence type="ECO:0000313" key="6">
    <source>
        <dbReference type="Proteomes" id="UP001597186"/>
    </source>
</evidence>
<name>A0ABW4EJ35_9RHOB</name>
<organism evidence="5 6">
    <name type="scientific">Lacimonas salitolerans</name>
    <dbReference type="NCBI Taxonomy" id="1323750"/>
    <lineage>
        <taxon>Bacteria</taxon>
        <taxon>Pseudomonadati</taxon>
        <taxon>Pseudomonadota</taxon>
        <taxon>Alphaproteobacteria</taxon>
        <taxon>Rhodobacterales</taxon>
        <taxon>Paracoccaceae</taxon>
        <taxon>Lacimonas</taxon>
    </lineage>
</organism>
<dbReference type="Gene3D" id="3.40.630.70">
    <property type="entry name" value="Leucyl/phenylalanyl-tRNA-protein transferase, C-terminal domain"/>
    <property type="match status" value="1"/>
</dbReference>
<keyword evidence="6" id="KW-1185">Reference proteome</keyword>
<dbReference type="GO" id="GO:0008914">
    <property type="term" value="F:leucyl-tRNA--protein transferase activity"/>
    <property type="evidence" value="ECO:0007669"/>
    <property type="project" value="UniProtKB-EC"/>
</dbReference>
<dbReference type="Proteomes" id="UP001597186">
    <property type="component" value="Unassembled WGS sequence"/>
</dbReference>
<sequence>MPRDDPDISPDLLLHAYAAGVFPMAETRDDPELFWVDPRRRGVIPLDGFHAGRSLRRAVRRMDYAVTLNRDFAGVLDGCADRGETWISTRIRTLYLALHDLGRAHSLELWDMQGRLIGGVYGVTLGRAFFGESMFSRRKDASKIALVWLVDHLNTCGFTLFDTQFLTPHLATLGGVEIPRAEYRARLAEALEGDADFTAHPLPTDPQDVLQRITQTS</sequence>
<keyword evidence="3 4" id="KW-0012">Acyltransferase</keyword>
<keyword evidence="1 4" id="KW-0963">Cytoplasm</keyword>
<dbReference type="SUPFAM" id="SSF55729">
    <property type="entry name" value="Acyl-CoA N-acyltransferases (Nat)"/>
    <property type="match status" value="1"/>
</dbReference>
<dbReference type="HAMAP" id="MF_00688">
    <property type="entry name" value="Leu_Phe_trans"/>
    <property type="match status" value="1"/>
</dbReference>
<comment type="catalytic activity">
    <reaction evidence="4">
        <text>N-terminal L-lysyl-[protein] + L-leucyl-tRNA(Leu) = N-terminal L-leucyl-L-lysyl-[protein] + tRNA(Leu) + H(+)</text>
        <dbReference type="Rhea" id="RHEA:12340"/>
        <dbReference type="Rhea" id="RHEA-COMP:9613"/>
        <dbReference type="Rhea" id="RHEA-COMP:9622"/>
        <dbReference type="Rhea" id="RHEA-COMP:12670"/>
        <dbReference type="Rhea" id="RHEA-COMP:12671"/>
        <dbReference type="ChEBI" id="CHEBI:15378"/>
        <dbReference type="ChEBI" id="CHEBI:65249"/>
        <dbReference type="ChEBI" id="CHEBI:78442"/>
        <dbReference type="ChEBI" id="CHEBI:78494"/>
        <dbReference type="ChEBI" id="CHEBI:133043"/>
        <dbReference type="EC" id="2.3.2.6"/>
    </reaction>
</comment>
<evidence type="ECO:0000256" key="4">
    <source>
        <dbReference type="HAMAP-Rule" id="MF_00688"/>
    </source>
</evidence>
<dbReference type="PANTHER" id="PTHR30098">
    <property type="entry name" value="LEUCYL/PHENYLALANYL-TRNA--PROTEIN TRANSFERASE"/>
    <property type="match status" value="1"/>
</dbReference>
<dbReference type="InterPro" id="IPR004616">
    <property type="entry name" value="Leu/Phe-tRNA_Trfase"/>
</dbReference>
<dbReference type="InterPro" id="IPR042203">
    <property type="entry name" value="Leu/Phe-tRNA_Trfase_C"/>
</dbReference>